<protein>
    <submittedName>
        <fullName evidence="2">Uncharacterized protein</fullName>
    </submittedName>
</protein>
<organism evidence="2 3">
    <name type="scientific">Rhizophagus irregularis</name>
    <dbReference type="NCBI Taxonomy" id="588596"/>
    <lineage>
        <taxon>Eukaryota</taxon>
        <taxon>Fungi</taxon>
        <taxon>Fungi incertae sedis</taxon>
        <taxon>Mucoromycota</taxon>
        <taxon>Glomeromycotina</taxon>
        <taxon>Glomeromycetes</taxon>
        <taxon>Glomerales</taxon>
        <taxon>Glomeraceae</taxon>
        <taxon>Rhizophagus</taxon>
    </lineage>
</organism>
<gene>
    <name evidence="2" type="ORF">RhiirC2_778468</name>
</gene>
<evidence type="ECO:0000313" key="3">
    <source>
        <dbReference type="Proteomes" id="UP000233469"/>
    </source>
</evidence>
<reference evidence="2 3" key="1">
    <citation type="submission" date="2016-04" db="EMBL/GenBank/DDBJ databases">
        <title>Genome analyses suggest a sexual origin of heterokaryosis in a supposedly ancient asexual fungus.</title>
        <authorList>
            <person name="Ropars J."/>
            <person name="Sedzielewska K."/>
            <person name="Noel J."/>
            <person name="Charron P."/>
            <person name="Farinelli L."/>
            <person name="Marton T."/>
            <person name="Kruger M."/>
            <person name="Pelin A."/>
            <person name="Brachmann A."/>
            <person name="Corradi N."/>
        </authorList>
    </citation>
    <scope>NUCLEOTIDE SEQUENCE [LARGE SCALE GENOMIC DNA]</scope>
    <source>
        <strain evidence="2 3">C2</strain>
    </source>
</reference>
<dbReference type="EMBL" id="LLXL01000525">
    <property type="protein sequence ID" value="PKK71390.1"/>
    <property type="molecule type" value="Genomic_DNA"/>
</dbReference>
<feature type="region of interest" description="Disordered" evidence="1">
    <location>
        <begin position="80"/>
        <end position="178"/>
    </location>
</feature>
<reference evidence="2 3" key="2">
    <citation type="submission" date="2017-10" db="EMBL/GenBank/DDBJ databases">
        <title>Extensive intraspecific genome diversity in a model arbuscular mycorrhizal fungus.</title>
        <authorList>
            <person name="Chen E.C.H."/>
            <person name="Morin E."/>
            <person name="Baudet D."/>
            <person name="Noel J."/>
            <person name="Ndikumana S."/>
            <person name="Charron P."/>
            <person name="St-Onge C."/>
            <person name="Giorgi J."/>
            <person name="Grigoriev I.V."/>
            <person name="Roux C."/>
            <person name="Martin F.M."/>
            <person name="Corradi N."/>
        </authorList>
    </citation>
    <scope>NUCLEOTIDE SEQUENCE [LARGE SCALE GENOMIC DNA]</scope>
    <source>
        <strain evidence="2 3">C2</strain>
    </source>
</reference>
<name>A0A2N1NC58_9GLOM</name>
<feature type="compositionally biased region" description="Low complexity" evidence="1">
    <location>
        <begin position="90"/>
        <end position="112"/>
    </location>
</feature>
<sequence length="301" mass="33861">MSGCVNGSATAENSITGISKIRRPGIIANFIYKVVELATYTSAFATDAINILTGNTLNTGHSTRQNYGYNDIDYNDENVYDHKKKDPSSTTTTFATTNTTTTETKPPLTIPTSPSQQDYPTTQTSPSQQNYPTTQTETKPSLTISTSPSQQDYPTTQTSQKIVSTPTHLPTNSTSRRRQFHVRHGPEAEAALNSKVEVTVEMILVEEKEREEQIMKEFGIQTPISRRARDALGPNAHNKPGNIPWRGLQENYHKYSSRKFFHDLRSQQNKIEMLERIISVKDDEIKKYKEMIINLKIVKGS</sequence>
<dbReference type="AlphaFoldDB" id="A0A2N1NC58"/>
<proteinExistence type="predicted"/>
<evidence type="ECO:0000313" key="2">
    <source>
        <dbReference type="EMBL" id="PKK71390.1"/>
    </source>
</evidence>
<dbReference type="VEuPathDB" id="FungiDB:FUN_017697"/>
<comment type="caution">
    <text evidence="2">The sequence shown here is derived from an EMBL/GenBank/DDBJ whole genome shotgun (WGS) entry which is preliminary data.</text>
</comment>
<feature type="compositionally biased region" description="Polar residues" evidence="1">
    <location>
        <begin position="113"/>
        <end position="174"/>
    </location>
</feature>
<dbReference type="VEuPathDB" id="FungiDB:RhiirFUN_023035"/>
<dbReference type="Proteomes" id="UP000233469">
    <property type="component" value="Unassembled WGS sequence"/>
</dbReference>
<dbReference type="VEuPathDB" id="FungiDB:RhiirFUN_023036"/>
<evidence type="ECO:0000256" key="1">
    <source>
        <dbReference type="SAM" id="MobiDB-lite"/>
    </source>
</evidence>
<accession>A0A2N1NC58</accession>